<keyword evidence="2" id="KW-0472">Membrane</keyword>
<dbReference type="AlphaFoldDB" id="A0A1I0F7Y7"/>
<sequence>MAPSRSPASSTIALKTVIHPVITLLAKLMLLTAVLFLSACVAMPTGPSVLVLPKTDSSFEQFRFDDYECRQYAYDQLGGKTATDATISSGLSSAAIGAGLGAIAGVAIGGGQGAAIGAGTGLLAGGLTGSGSATTSGHINQQRYDNSYIQCMYAKGHHVPVAGNMGAHINPTISSKRISTPPPPPGYRH</sequence>
<evidence type="ECO:0000313" key="4">
    <source>
        <dbReference type="Proteomes" id="UP000199345"/>
    </source>
</evidence>
<evidence type="ECO:0000313" key="3">
    <source>
        <dbReference type="EMBL" id="SET53379.1"/>
    </source>
</evidence>
<dbReference type="EMBL" id="FOIA01000034">
    <property type="protein sequence ID" value="SET53379.1"/>
    <property type="molecule type" value="Genomic_DNA"/>
</dbReference>
<dbReference type="Proteomes" id="UP000199345">
    <property type="component" value="Unassembled WGS sequence"/>
</dbReference>
<feature type="region of interest" description="Disordered" evidence="1">
    <location>
        <begin position="170"/>
        <end position="189"/>
    </location>
</feature>
<evidence type="ECO:0000256" key="2">
    <source>
        <dbReference type="SAM" id="Phobius"/>
    </source>
</evidence>
<organism evidence="3 4">
    <name type="scientific">Nitrosomonas marina</name>
    <dbReference type="NCBI Taxonomy" id="917"/>
    <lineage>
        <taxon>Bacteria</taxon>
        <taxon>Pseudomonadati</taxon>
        <taxon>Pseudomonadota</taxon>
        <taxon>Betaproteobacteria</taxon>
        <taxon>Nitrosomonadales</taxon>
        <taxon>Nitrosomonadaceae</taxon>
        <taxon>Nitrosomonas</taxon>
    </lineage>
</organism>
<proteinExistence type="predicted"/>
<gene>
    <name evidence="3" type="ORF">SAMN05216326_13415</name>
</gene>
<reference evidence="4" key="1">
    <citation type="submission" date="2016-10" db="EMBL/GenBank/DDBJ databases">
        <authorList>
            <person name="Varghese N."/>
            <person name="Submissions S."/>
        </authorList>
    </citation>
    <scope>NUCLEOTIDE SEQUENCE [LARGE SCALE GENOMIC DNA]</scope>
    <source>
        <strain evidence="4">Nm71</strain>
    </source>
</reference>
<feature type="transmembrane region" description="Helical" evidence="2">
    <location>
        <begin position="21"/>
        <end position="44"/>
    </location>
</feature>
<evidence type="ECO:0000256" key="1">
    <source>
        <dbReference type="SAM" id="MobiDB-lite"/>
    </source>
</evidence>
<keyword evidence="2" id="KW-0812">Transmembrane</keyword>
<name>A0A1I0F7Y7_9PROT</name>
<keyword evidence="4" id="KW-1185">Reference proteome</keyword>
<protein>
    <submittedName>
        <fullName evidence="3">Uncharacterized protein</fullName>
    </submittedName>
</protein>
<keyword evidence="2" id="KW-1133">Transmembrane helix</keyword>
<feature type="compositionally biased region" description="Pro residues" evidence="1">
    <location>
        <begin position="180"/>
        <end position="189"/>
    </location>
</feature>
<accession>A0A1I0F7Y7</accession>